<dbReference type="HOGENOM" id="CLU_053053_7_0_1"/>
<dbReference type="FunFam" id="3.40.1810.10:FF:000024">
    <property type="entry name" value="Agamous-like MADS-box protein AGL80"/>
    <property type="match status" value="1"/>
</dbReference>
<sequence>MRKKVKLAFMVSDSARKITYNKRKTSLIKKVNELTTLCGIDGCAIVYSEFHSEPEVWPSPWEVQKVLTKFKSYSEFEQGKKKLNQESYLRERIMKSKEQLMKLEKNNWETEKSLILFQCLVKEDFVDTLNSNVLNDLAWEINEKLKEITSKANELDTSATN</sequence>
<dbReference type="PANTHER" id="PTHR11945:SF387">
    <property type="entry name" value="AGAMOUS-LIKE MADS-BOX PROTEIN AGL80"/>
    <property type="match status" value="1"/>
</dbReference>
<evidence type="ECO:0000256" key="2">
    <source>
        <dbReference type="ARBA" id="ARBA00023015"/>
    </source>
</evidence>
<evidence type="ECO:0000256" key="3">
    <source>
        <dbReference type="ARBA" id="ARBA00023125"/>
    </source>
</evidence>
<evidence type="ECO:0000256" key="4">
    <source>
        <dbReference type="ARBA" id="ARBA00023163"/>
    </source>
</evidence>
<dbReference type="CDD" id="cd00266">
    <property type="entry name" value="MADS_SRF_like"/>
    <property type="match status" value="1"/>
</dbReference>
<keyword evidence="2" id="KW-0805">Transcription regulation</keyword>
<evidence type="ECO:0000313" key="11">
    <source>
        <dbReference type="Proteomes" id="UP000265566"/>
    </source>
</evidence>
<feature type="domain" description="MADS-box" evidence="6">
    <location>
        <begin position="1"/>
        <end position="49"/>
    </location>
</feature>
<dbReference type="STRING" id="3880.A0A072UZC2"/>
<dbReference type="SMART" id="SM00432">
    <property type="entry name" value="MADS"/>
    <property type="match status" value="1"/>
</dbReference>
<proteinExistence type="predicted"/>
<dbReference type="AlphaFoldDB" id="A0A072UZC2"/>
<keyword evidence="10" id="KW-1185">Reference proteome</keyword>
<name>A0A072UZC2_MEDTR</name>
<dbReference type="InterPro" id="IPR036879">
    <property type="entry name" value="TF_MADSbox_sf"/>
</dbReference>
<evidence type="ECO:0000313" key="9">
    <source>
        <dbReference type="EnsemblPlants" id="KEH34463"/>
    </source>
</evidence>
<gene>
    <name evidence="9" type="primary">25491061</name>
    <name evidence="7" type="ordered locus">MTR_3g466830</name>
    <name evidence="8" type="ORF">MtrunA17_Chr3g0107331</name>
</gene>
<dbReference type="GO" id="GO:0046983">
    <property type="term" value="F:protein dimerization activity"/>
    <property type="evidence" value="ECO:0007669"/>
    <property type="project" value="InterPro"/>
</dbReference>
<reference evidence="7 10" key="1">
    <citation type="journal article" date="2011" name="Nature">
        <title>The Medicago genome provides insight into the evolution of rhizobial symbioses.</title>
        <authorList>
            <person name="Young N.D."/>
            <person name="Debelle F."/>
            <person name="Oldroyd G.E."/>
            <person name="Geurts R."/>
            <person name="Cannon S.B."/>
            <person name="Udvardi M.K."/>
            <person name="Benedito V.A."/>
            <person name="Mayer K.F."/>
            <person name="Gouzy J."/>
            <person name="Schoof H."/>
            <person name="Van de Peer Y."/>
            <person name="Proost S."/>
            <person name="Cook D.R."/>
            <person name="Meyers B.C."/>
            <person name="Spannagl M."/>
            <person name="Cheung F."/>
            <person name="De Mita S."/>
            <person name="Krishnakumar V."/>
            <person name="Gundlach H."/>
            <person name="Zhou S."/>
            <person name="Mudge J."/>
            <person name="Bharti A.K."/>
            <person name="Murray J.D."/>
            <person name="Naoumkina M.A."/>
            <person name="Rosen B."/>
            <person name="Silverstein K.A."/>
            <person name="Tang H."/>
            <person name="Rombauts S."/>
            <person name="Zhao P.X."/>
            <person name="Zhou P."/>
            <person name="Barbe V."/>
            <person name="Bardou P."/>
            <person name="Bechner M."/>
            <person name="Bellec A."/>
            <person name="Berger A."/>
            <person name="Berges H."/>
            <person name="Bidwell S."/>
            <person name="Bisseling T."/>
            <person name="Choisne N."/>
            <person name="Couloux A."/>
            <person name="Denny R."/>
            <person name="Deshpande S."/>
            <person name="Dai X."/>
            <person name="Doyle J.J."/>
            <person name="Dudez A.M."/>
            <person name="Farmer A.D."/>
            <person name="Fouteau S."/>
            <person name="Franken C."/>
            <person name="Gibelin C."/>
            <person name="Gish J."/>
            <person name="Goldstein S."/>
            <person name="Gonzalez A.J."/>
            <person name="Green P.J."/>
            <person name="Hallab A."/>
            <person name="Hartog M."/>
            <person name="Hua A."/>
            <person name="Humphray S.J."/>
            <person name="Jeong D.H."/>
            <person name="Jing Y."/>
            <person name="Jocker A."/>
            <person name="Kenton S.M."/>
            <person name="Kim D.J."/>
            <person name="Klee K."/>
            <person name="Lai H."/>
            <person name="Lang C."/>
            <person name="Lin S."/>
            <person name="Macmil S.L."/>
            <person name="Magdelenat G."/>
            <person name="Matthews L."/>
            <person name="McCorrison J."/>
            <person name="Monaghan E.L."/>
            <person name="Mun J.H."/>
            <person name="Najar F.Z."/>
            <person name="Nicholson C."/>
            <person name="Noirot C."/>
            <person name="O'Bleness M."/>
            <person name="Paule C.R."/>
            <person name="Poulain J."/>
            <person name="Prion F."/>
            <person name="Qin B."/>
            <person name="Qu C."/>
            <person name="Retzel E.F."/>
            <person name="Riddle C."/>
            <person name="Sallet E."/>
            <person name="Samain S."/>
            <person name="Samson N."/>
            <person name="Sanders I."/>
            <person name="Saurat O."/>
            <person name="Scarpelli C."/>
            <person name="Schiex T."/>
            <person name="Segurens B."/>
            <person name="Severin A.J."/>
            <person name="Sherrier D.J."/>
            <person name="Shi R."/>
            <person name="Sims S."/>
            <person name="Singer S.R."/>
            <person name="Sinharoy S."/>
            <person name="Sterck L."/>
            <person name="Viollet A."/>
            <person name="Wang B.B."/>
            <person name="Wang K."/>
            <person name="Wang M."/>
            <person name="Wang X."/>
            <person name="Warfsmann J."/>
            <person name="Weissenbach J."/>
            <person name="White D.D."/>
            <person name="White J.D."/>
            <person name="Wiley G.B."/>
            <person name="Wincker P."/>
            <person name="Xing Y."/>
            <person name="Yang L."/>
            <person name="Yao Z."/>
            <person name="Ying F."/>
            <person name="Zhai J."/>
            <person name="Zhou L."/>
            <person name="Zuber A."/>
            <person name="Denarie J."/>
            <person name="Dixon R.A."/>
            <person name="May G.D."/>
            <person name="Schwartz D.C."/>
            <person name="Rogers J."/>
            <person name="Quetier F."/>
            <person name="Town C.D."/>
            <person name="Roe B.A."/>
        </authorList>
    </citation>
    <scope>NUCLEOTIDE SEQUENCE [LARGE SCALE GENOMIC DNA]</scope>
    <source>
        <strain evidence="7">A17</strain>
        <strain evidence="9 10">cv. Jemalong A17</strain>
    </source>
</reference>
<evidence type="ECO:0000259" key="6">
    <source>
        <dbReference type="PROSITE" id="PS50066"/>
    </source>
</evidence>
<dbReference type="OrthoDB" id="1376668at2759"/>
<dbReference type="Gene3D" id="3.40.1810.10">
    <property type="entry name" value="Transcription factor, MADS-box"/>
    <property type="match status" value="1"/>
</dbReference>
<dbReference type="Proteomes" id="UP000002051">
    <property type="component" value="Chromosome 3"/>
</dbReference>
<dbReference type="Pfam" id="PF00319">
    <property type="entry name" value="SRF-TF"/>
    <property type="match status" value="1"/>
</dbReference>
<reference evidence="9" key="3">
    <citation type="submission" date="2015-04" db="UniProtKB">
        <authorList>
            <consortium name="EnsemblPlants"/>
        </authorList>
    </citation>
    <scope>IDENTIFICATION</scope>
    <source>
        <strain evidence="9">cv. Jemalong A17</strain>
    </source>
</reference>
<keyword evidence="4" id="KW-0804">Transcription</keyword>
<evidence type="ECO:0000256" key="1">
    <source>
        <dbReference type="ARBA" id="ARBA00004123"/>
    </source>
</evidence>
<dbReference type="EnsemblPlants" id="KEH34463">
    <property type="protein sequence ID" value="KEH34463"/>
    <property type="gene ID" value="MTR_3g466830"/>
</dbReference>
<keyword evidence="3" id="KW-0238">DNA-binding</keyword>
<dbReference type="GO" id="GO:0045944">
    <property type="term" value="P:positive regulation of transcription by RNA polymerase II"/>
    <property type="evidence" value="ECO:0007669"/>
    <property type="project" value="InterPro"/>
</dbReference>
<organism evidence="7 10">
    <name type="scientific">Medicago truncatula</name>
    <name type="common">Barrel medic</name>
    <name type="synonym">Medicago tribuloides</name>
    <dbReference type="NCBI Taxonomy" id="3880"/>
    <lineage>
        <taxon>Eukaryota</taxon>
        <taxon>Viridiplantae</taxon>
        <taxon>Streptophyta</taxon>
        <taxon>Embryophyta</taxon>
        <taxon>Tracheophyta</taxon>
        <taxon>Spermatophyta</taxon>
        <taxon>Magnoliopsida</taxon>
        <taxon>eudicotyledons</taxon>
        <taxon>Gunneridae</taxon>
        <taxon>Pentapetalae</taxon>
        <taxon>rosids</taxon>
        <taxon>fabids</taxon>
        <taxon>Fabales</taxon>
        <taxon>Fabaceae</taxon>
        <taxon>Papilionoideae</taxon>
        <taxon>50 kb inversion clade</taxon>
        <taxon>NPAAA clade</taxon>
        <taxon>Hologalegina</taxon>
        <taxon>IRL clade</taxon>
        <taxon>Trifolieae</taxon>
        <taxon>Medicago</taxon>
    </lineage>
</organism>
<dbReference type="SUPFAM" id="SSF55455">
    <property type="entry name" value="SRF-like"/>
    <property type="match status" value="1"/>
</dbReference>
<dbReference type="InterPro" id="IPR033897">
    <property type="entry name" value="SRF-like_MADS-box"/>
</dbReference>
<protein>
    <submittedName>
        <fullName evidence="7">MADS-box transcription factor family protein</fullName>
    </submittedName>
    <submittedName>
        <fullName evidence="8">Putative transcription factor MADS-type1 family</fullName>
    </submittedName>
</protein>
<dbReference type="GO" id="GO:0000978">
    <property type="term" value="F:RNA polymerase II cis-regulatory region sequence-specific DNA binding"/>
    <property type="evidence" value="ECO:0000318"/>
    <property type="project" value="GO_Central"/>
</dbReference>
<dbReference type="PANTHER" id="PTHR11945">
    <property type="entry name" value="MADS BOX PROTEIN"/>
    <property type="match status" value="1"/>
</dbReference>
<dbReference type="InterPro" id="IPR002100">
    <property type="entry name" value="TF_MADSbox"/>
</dbReference>
<dbReference type="GO" id="GO:0006357">
    <property type="term" value="P:regulation of transcription by RNA polymerase II"/>
    <property type="evidence" value="ECO:0000318"/>
    <property type="project" value="GO_Central"/>
</dbReference>
<reference evidence="11" key="4">
    <citation type="journal article" date="2018" name="Nat. Plants">
        <title>Whole-genome landscape of Medicago truncatula symbiotic genes.</title>
        <authorList>
            <person name="Pecrix Y."/>
            <person name="Staton S.E."/>
            <person name="Sallet E."/>
            <person name="Lelandais-Briere C."/>
            <person name="Moreau S."/>
            <person name="Carrere S."/>
            <person name="Blein T."/>
            <person name="Jardinaud M.F."/>
            <person name="Latrasse D."/>
            <person name="Zouine M."/>
            <person name="Zahm M."/>
            <person name="Kreplak J."/>
            <person name="Mayjonade B."/>
            <person name="Satge C."/>
            <person name="Perez M."/>
            <person name="Cauet S."/>
            <person name="Marande W."/>
            <person name="Chantry-Darmon C."/>
            <person name="Lopez-Roques C."/>
            <person name="Bouchez O."/>
            <person name="Berard A."/>
            <person name="Debelle F."/>
            <person name="Munos S."/>
            <person name="Bendahmane A."/>
            <person name="Berges H."/>
            <person name="Niebel A."/>
            <person name="Buitink J."/>
            <person name="Frugier F."/>
            <person name="Benhamed M."/>
            <person name="Crespi M."/>
            <person name="Gouzy J."/>
            <person name="Gamas P."/>
        </authorList>
    </citation>
    <scope>NUCLEOTIDE SEQUENCE [LARGE SCALE GENOMIC DNA]</scope>
    <source>
        <strain evidence="11">cv. Jemalong A17</strain>
    </source>
</reference>
<dbReference type="EMBL" id="PSQE01000003">
    <property type="protein sequence ID" value="RHN67860.1"/>
    <property type="molecule type" value="Genomic_DNA"/>
</dbReference>
<dbReference type="KEGG" id="mtr:25491061"/>
<accession>A0A072UZC2</accession>
<dbReference type="Proteomes" id="UP000265566">
    <property type="component" value="Chromosome 3"/>
</dbReference>
<dbReference type="PRINTS" id="PR00404">
    <property type="entry name" value="MADSDOMAIN"/>
</dbReference>
<evidence type="ECO:0000313" key="8">
    <source>
        <dbReference type="EMBL" id="RHN67860.1"/>
    </source>
</evidence>
<comment type="subcellular location">
    <subcellularLocation>
        <location evidence="1">Nucleus</location>
    </subcellularLocation>
</comment>
<reference evidence="7 10" key="2">
    <citation type="journal article" date="2014" name="BMC Genomics">
        <title>An improved genome release (version Mt4.0) for the model legume Medicago truncatula.</title>
        <authorList>
            <person name="Tang H."/>
            <person name="Krishnakumar V."/>
            <person name="Bidwell S."/>
            <person name="Rosen B."/>
            <person name="Chan A."/>
            <person name="Zhou S."/>
            <person name="Gentzbittel L."/>
            <person name="Childs K.L."/>
            <person name="Yandell M."/>
            <person name="Gundlach H."/>
            <person name="Mayer K.F."/>
            <person name="Schwartz D.C."/>
            <person name="Town C.D."/>
        </authorList>
    </citation>
    <scope>GENOME REANNOTATION</scope>
    <source>
        <strain evidence="7">A17</strain>
        <strain evidence="9 10">cv. Jemalong A17</strain>
    </source>
</reference>
<evidence type="ECO:0000313" key="7">
    <source>
        <dbReference type="EMBL" id="KEH34463.1"/>
    </source>
</evidence>
<dbReference type="GO" id="GO:0005634">
    <property type="term" value="C:nucleus"/>
    <property type="evidence" value="ECO:0007669"/>
    <property type="project" value="UniProtKB-SubCell"/>
</dbReference>
<reference evidence="8" key="5">
    <citation type="journal article" date="2018" name="Nat. Plants">
        <title>Whole-genome landscape of Medicago truncatula symbiotic genes.</title>
        <authorList>
            <person name="Pecrix Y."/>
            <person name="Gamas P."/>
            <person name="Carrere S."/>
        </authorList>
    </citation>
    <scope>NUCLEOTIDE SEQUENCE</scope>
    <source>
        <tissue evidence="8">Leaves</tissue>
    </source>
</reference>
<keyword evidence="5" id="KW-0539">Nucleus</keyword>
<dbReference type="PROSITE" id="PS50066">
    <property type="entry name" value="MADS_BOX_2"/>
    <property type="match status" value="1"/>
</dbReference>
<dbReference type="Gramene" id="rna16104">
    <property type="protein sequence ID" value="RHN67860.1"/>
    <property type="gene ID" value="gene16104"/>
</dbReference>
<evidence type="ECO:0000256" key="5">
    <source>
        <dbReference type="ARBA" id="ARBA00023242"/>
    </source>
</evidence>
<evidence type="ECO:0000313" key="10">
    <source>
        <dbReference type="Proteomes" id="UP000002051"/>
    </source>
</evidence>
<dbReference type="EMBL" id="CM001219">
    <property type="protein sequence ID" value="KEH34463.1"/>
    <property type="molecule type" value="Genomic_DNA"/>
</dbReference>
<dbReference type="GO" id="GO:0000981">
    <property type="term" value="F:DNA-binding transcription factor activity, RNA polymerase II-specific"/>
    <property type="evidence" value="ECO:0000318"/>
    <property type="project" value="GO_Central"/>
</dbReference>